<evidence type="ECO:0000256" key="10">
    <source>
        <dbReference type="ARBA" id="ARBA00022984"/>
    </source>
</evidence>
<keyword evidence="7 15" id="KW-0812">Transmembrane</keyword>
<evidence type="ECO:0000256" key="12">
    <source>
        <dbReference type="ARBA" id="ARBA00023136"/>
    </source>
</evidence>
<evidence type="ECO:0000313" key="19">
    <source>
        <dbReference type="Proteomes" id="UP000201838"/>
    </source>
</evidence>
<dbReference type="Gene3D" id="3.90.1310.10">
    <property type="entry name" value="Penicillin-binding protein 2a (Domain 2)"/>
    <property type="match status" value="1"/>
</dbReference>
<keyword evidence="9" id="KW-0133">Cell shape</keyword>
<evidence type="ECO:0000256" key="8">
    <source>
        <dbReference type="ARBA" id="ARBA00022801"/>
    </source>
</evidence>
<reference evidence="19" key="1">
    <citation type="submission" date="2017-05" db="EMBL/GenBank/DDBJ databases">
        <authorList>
            <person name="Rodrigo-Torres L."/>
            <person name="Arahal R. D."/>
            <person name="Lucena T."/>
        </authorList>
    </citation>
    <scope>NUCLEOTIDE SEQUENCE [LARGE SCALE GENOMIC DNA]</scope>
    <source>
        <strain evidence="19">CECT 8489</strain>
    </source>
</reference>
<keyword evidence="6" id="KW-0645">Protease</keyword>
<evidence type="ECO:0000256" key="9">
    <source>
        <dbReference type="ARBA" id="ARBA00022960"/>
    </source>
</evidence>
<dbReference type="SUPFAM" id="SSF56519">
    <property type="entry name" value="Penicillin binding protein dimerisation domain"/>
    <property type="match status" value="1"/>
</dbReference>
<evidence type="ECO:0000256" key="13">
    <source>
        <dbReference type="ARBA" id="ARBA00023316"/>
    </source>
</evidence>
<dbReference type="PANTHER" id="PTHR30627">
    <property type="entry name" value="PEPTIDOGLYCAN D,D-TRANSPEPTIDASE"/>
    <property type="match status" value="1"/>
</dbReference>
<evidence type="ECO:0000256" key="2">
    <source>
        <dbReference type="ARBA" id="ARBA00004236"/>
    </source>
</evidence>
<feature type="domain" description="Penicillin-binding protein transpeptidase" evidence="16">
    <location>
        <begin position="269"/>
        <end position="603"/>
    </location>
</feature>
<keyword evidence="3" id="KW-1003">Cell membrane</keyword>
<evidence type="ECO:0000259" key="17">
    <source>
        <dbReference type="Pfam" id="PF03717"/>
    </source>
</evidence>
<dbReference type="RefSeq" id="WP_093973310.1">
    <property type="nucleotide sequence ID" value="NZ_FXXQ01000003.1"/>
</dbReference>
<dbReference type="Proteomes" id="UP000201838">
    <property type="component" value="Unassembled WGS sequence"/>
</dbReference>
<dbReference type="Gene3D" id="3.40.710.10">
    <property type="entry name" value="DD-peptidase/beta-lactamase superfamily"/>
    <property type="match status" value="1"/>
</dbReference>
<dbReference type="PANTHER" id="PTHR30627:SF2">
    <property type="entry name" value="PEPTIDOGLYCAN D,D-TRANSPEPTIDASE MRDA"/>
    <property type="match status" value="1"/>
</dbReference>
<sequence>MKKSSKETEESAGLVTRRGLVLAGLQLGFMTVLGLRMRQMQVEEAENYRLLAEENRINMRLIPPSRGIIYDRTGVPIATNTQNYRIVIVREDVPDVDETIAKLRRLVPLDEDELEKSLREMYRRSPFVPVTLADRLSWEDVAEVAVNAPALPGVTPDVGLSREYPLGADFAHIVGYVGPVSDYDLSKLQNPDPLLQIPKFQIGKIGVETKLEAQLRGQAGTKRIEVNAAGRVMRELGREEYTPGTDLQLTIDHGLQNFAQARLAEESAGAVVMDIETGDLVAMASSPSFDPDLFVRGISTTNYRLLTENKYRPLFNKAVQGLYPPGSTFKMMTGLAALRHNVIGPGETVWCPGHMNFGGRRFHCWKRGGHGWVDLNTAITESCDVYFYEAANRTGIDRLATLCHEFGLGERFDLPVSAIREGIVPSTKWKAQARGEQWFPGETLNTAIGQGDVLTSPLQLAVMTARIASGKAISPRLIKSVNGIESPIEEAAPLNISASHLRLVQQAMYNVSNGRRGTARRSRIVTEGMEMAGKTGTSQVRNITAAERARGVVSNEQLPWERRDHGLFVAYAPFDKPKYAISMIVEHGGGGSSAAAPPARDILLYALYGGVPPLDAYPDDQRERIKTMLSELPIRPRQEPSKTPSRA</sequence>
<evidence type="ECO:0000256" key="4">
    <source>
        <dbReference type="ARBA" id="ARBA00022519"/>
    </source>
</evidence>
<feature type="transmembrane region" description="Helical" evidence="15">
    <location>
        <begin position="20"/>
        <end position="37"/>
    </location>
</feature>
<dbReference type="InterPro" id="IPR017790">
    <property type="entry name" value="Penicillin-binding_protein_2"/>
</dbReference>
<dbReference type="Pfam" id="PF03717">
    <property type="entry name" value="PBP_dimer"/>
    <property type="match status" value="1"/>
</dbReference>
<evidence type="ECO:0000256" key="1">
    <source>
        <dbReference type="ARBA" id="ARBA00004167"/>
    </source>
</evidence>
<dbReference type="Pfam" id="PF00905">
    <property type="entry name" value="Transpeptidase"/>
    <property type="match status" value="1"/>
</dbReference>
<dbReference type="SUPFAM" id="SSF56601">
    <property type="entry name" value="beta-lactamase/transpeptidase-like"/>
    <property type="match status" value="1"/>
</dbReference>
<dbReference type="GO" id="GO:0009002">
    <property type="term" value="F:serine-type D-Ala-D-Ala carboxypeptidase activity"/>
    <property type="evidence" value="ECO:0007669"/>
    <property type="project" value="InterPro"/>
</dbReference>
<keyword evidence="8" id="KW-0378">Hydrolase</keyword>
<dbReference type="AlphaFoldDB" id="A0A238IZ73"/>
<dbReference type="EMBL" id="FXXQ01000003">
    <property type="protein sequence ID" value="SMX23341.1"/>
    <property type="molecule type" value="Genomic_DNA"/>
</dbReference>
<evidence type="ECO:0000256" key="15">
    <source>
        <dbReference type="SAM" id="Phobius"/>
    </source>
</evidence>
<proteinExistence type="predicted"/>
<dbReference type="InterPro" id="IPR036138">
    <property type="entry name" value="PBP_dimer_sf"/>
</dbReference>
<dbReference type="Gene3D" id="3.30.1390.30">
    <property type="entry name" value="Penicillin-binding protein 2a, domain 3"/>
    <property type="match status" value="1"/>
</dbReference>
<keyword evidence="4" id="KW-0997">Cell inner membrane</keyword>
<dbReference type="GO" id="GO:0005886">
    <property type="term" value="C:plasma membrane"/>
    <property type="evidence" value="ECO:0007669"/>
    <property type="project" value="UniProtKB-SubCell"/>
</dbReference>
<accession>A0A238IZ73</accession>
<dbReference type="NCBIfam" id="TIGR03423">
    <property type="entry name" value="pbp2_mrdA"/>
    <property type="match status" value="1"/>
</dbReference>
<evidence type="ECO:0000256" key="14">
    <source>
        <dbReference type="SAM" id="MobiDB-lite"/>
    </source>
</evidence>
<feature type="region of interest" description="Disordered" evidence="14">
    <location>
        <begin position="627"/>
        <end position="647"/>
    </location>
</feature>
<keyword evidence="11 15" id="KW-1133">Transmembrane helix</keyword>
<gene>
    <name evidence="18" type="primary">spoVD</name>
    <name evidence="18" type="ORF">BOA8489_01446</name>
</gene>
<keyword evidence="5" id="KW-0121">Carboxypeptidase</keyword>
<dbReference type="GO" id="GO:0071972">
    <property type="term" value="F:peptidoglycan L,D-transpeptidase activity"/>
    <property type="evidence" value="ECO:0007669"/>
    <property type="project" value="TreeGrafter"/>
</dbReference>
<feature type="domain" description="Penicillin-binding protein dimerisation" evidence="17">
    <location>
        <begin position="62"/>
        <end position="235"/>
    </location>
</feature>
<name>A0A238IZ73_9RHOB</name>
<keyword evidence="13" id="KW-0961">Cell wall biogenesis/degradation</keyword>
<keyword evidence="10" id="KW-0573">Peptidoglycan synthesis</keyword>
<evidence type="ECO:0000259" key="16">
    <source>
        <dbReference type="Pfam" id="PF00905"/>
    </source>
</evidence>
<comment type="subcellular location">
    <subcellularLocation>
        <location evidence="2">Cell membrane</location>
    </subcellularLocation>
    <subcellularLocation>
        <location evidence="1">Membrane</location>
        <topology evidence="1">Single-pass membrane protein</topology>
    </subcellularLocation>
</comment>
<evidence type="ECO:0000256" key="7">
    <source>
        <dbReference type="ARBA" id="ARBA00022692"/>
    </source>
</evidence>
<evidence type="ECO:0000256" key="11">
    <source>
        <dbReference type="ARBA" id="ARBA00022989"/>
    </source>
</evidence>
<dbReference type="InterPro" id="IPR005311">
    <property type="entry name" value="PBP_dimer"/>
</dbReference>
<keyword evidence="19" id="KW-1185">Reference proteome</keyword>
<evidence type="ECO:0000313" key="18">
    <source>
        <dbReference type="EMBL" id="SMX23341.1"/>
    </source>
</evidence>
<dbReference type="GO" id="GO:0071555">
    <property type="term" value="P:cell wall organization"/>
    <property type="evidence" value="ECO:0007669"/>
    <property type="project" value="UniProtKB-KW"/>
</dbReference>
<keyword evidence="12 15" id="KW-0472">Membrane</keyword>
<evidence type="ECO:0000256" key="5">
    <source>
        <dbReference type="ARBA" id="ARBA00022645"/>
    </source>
</evidence>
<evidence type="ECO:0000256" key="3">
    <source>
        <dbReference type="ARBA" id="ARBA00022475"/>
    </source>
</evidence>
<dbReference type="GO" id="GO:0006508">
    <property type="term" value="P:proteolysis"/>
    <property type="evidence" value="ECO:0007669"/>
    <property type="project" value="UniProtKB-KW"/>
</dbReference>
<dbReference type="InterPro" id="IPR050515">
    <property type="entry name" value="Beta-lactam/transpept"/>
</dbReference>
<dbReference type="GO" id="GO:0008360">
    <property type="term" value="P:regulation of cell shape"/>
    <property type="evidence" value="ECO:0007669"/>
    <property type="project" value="UniProtKB-KW"/>
</dbReference>
<protein>
    <submittedName>
        <fullName evidence="18">Stage V sporulation protein D</fullName>
    </submittedName>
</protein>
<dbReference type="InterPro" id="IPR001460">
    <property type="entry name" value="PCN-bd_Tpept"/>
</dbReference>
<organism evidence="18 19">
    <name type="scientific">Boseongicola aestuarii</name>
    <dbReference type="NCBI Taxonomy" id="1470561"/>
    <lineage>
        <taxon>Bacteria</taxon>
        <taxon>Pseudomonadati</taxon>
        <taxon>Pseudomonadota</taxon>
        <taxon>Alphaproteobacteria</taxon>
        <taxon>Rhodobacterales</taxon>
        <taxon>Paracoccaceae</taxon>
        <taxon>Boseongicola</taxon>
    </lineage>
</organism>
<dbReference type="GO" id="GO:0008658">
    <property type="term" value="F:penicillin binding"/>
    <property type="evidence" value="ECO:0007669"/>
    <property type="project" value="InterPro"/>
</dbReference>
<dbReference type="OrthoDB" id="9766847at2"/>
<dbReference type="InterPro" id="IPR012338">
    <property type="entry name" value="Beta-lactam/transpept-like"/>
</dbReference>
<evidence type="ECO:0000256" key="6">
    <source>
        <dbReference type="ARBA" id="ARBA00022670"/>
    </source>
</evidence>
<dbReference type="GO" id="GO:0009252">
    <property type="term" value="P:peptidoglycan biosynthetic process"/>
    <property type="evidence" value="ECO:0007669"/>
    <property type="project" value="UniProtKB-KW"/>
</dbReference>